<dbReference type="GO" id="GO:0003677">
    <property type="term" value="F:DNA binding"/>
    <property type="evidence" value="ECO:0007669"/>
    <property type="project" value="UniProtKB-UniRule"/>
</dbReference>
<dbReference type="Pfam" id="PF00440">
    <property type="entry name" value="TetR_N"/>
    <property type="match status" value="1"/>
</dbReference>
<organism evidence="8 9">
    <name type="scientific">Scleromatobacter humisilvae</name>
    <dbReference type="NCBI Taxonomy" id="2897159"/>
    <lineage>
        <taxon>Bacteria</taxon>
        <taxon>Pseudomonadati</taxon>
        <taxon>Pseudomonadota</taxon>
        <taxon>Betaproteobacteria</taxon>
        <taxon>Burkholderiales</taxon>
        <taxon>Sphaerotilaceae</taxon>
        <taxon>Scleromatobacter</taxon>
    </lineage>
</organism>
<dbReference type="PROSITE" id="PS01081">
    <property type="entry name" value="HTH_TETR_1"/>
    <property type="match status" value="1"/>
</dbReference>
<dbReference type="PANTHER" id="PTHR47506">
    <property type="entry name" value="TRANSCRIPTIONAL REGULATORY PROTEIN"/>
    <property type="match status" value="1"/>
</dbReference>
<feature type="DNA-binding region" description="H-T-H motif" evidence="5">
    <location>
        <begin position="33"/>
        <end position="52"/>
    </location>
</feature>
<dbReference type="InterPro" id="IPR009057">
    <property type="entry name" value="Homeodomain-like_sf"/>
</dbReference>
<gene>
    <name evidence="8" type="ORF">LPC04_11085</name>
</gene>
<dbReference type="PANTHER" id="PTHR47506:SF7">
    <property type="entry name" value="TRANSCRIPTIONAL REGULATORY PROTEIN"/>
    <property type="match status" value="1"/>
</dbReference>
<evidence type="ECO:0000256" key="4">
    <source>
        <dbReference type="ARBA" id="ARBA00023163"/>
    </source>
</evidence>
<dbReference type="SUPFAM" id="SSF48498">
    <property type="entry name" value="Tetracyclin repressor-like, C-terminal domain"/>
    <property type="match status" value="1"/>
</dbReference>
<evidence type="ECO:0000313" key="9">
    <source>
        <dbReference type="Proteomes" id="UP001139353"/>
    </source>
</evidence>
<dbReference type="Gene3D" id="1.10.10.60">
    <property type="entry name" value="Homeodomain-like"/>
    <property type="match status" value="1"/>
</dbReference>
<dbReference type="PROSITE" id="PS50977">
    <property type="entry name" value="HTH_TETR_2"/>
    <property type="match status" value="1"/>
</dbReference>
<dbReference type="RefSeq" id="WP_275682278.1">
    <property type="nucleotide sequence ID" value="NZ_JAJLJH010000002.1"/>
</dbReference>
<keyword evidence="2" id="KW-0805">Transcription regulation</keyword>
<evidence type="ECO:0000256" key="3">
    <source>
        <dbReference type="ARBA" id="ARBA00023125"/>
    </source>
</evidence>
<evidence type="ECO:0000313" key="8">
    <source>
        <dbReference type="EMBL" id="MCK9686250.1"/>
    </source>
</evidence>
<dbReference type="Gene3D" id="1.10.357.10">
    <property type="entry name" value="Tetracycline Repressor, domain 2"/>
    <property type="match status" value="1"/>
</dbReference>
<dbReference type="Proteomes" id="UP001139353">
    <property type="component" value="Unassembled WGS sequence"/>
</dbReference>
<name>A0A9X1YIW8_9BURK</name>
<dbReference type="InterPro" id="IPR023772">
    <property type="entry name" value="DNA-bd_HTH_TetR-type_CS"/>
</dbReference>
<protein>
    <submittedName>
        <fullName evidence="8">TetR family transcriptional regulator</fullName>
    </submittedName>
</protein>
<evidence type="ECO:0000256" key="2">
    <source>
        <dbReference type="ARBA" id="ARBA00023015"/>
    </source>
</evidence>
<dbReference type="SUPFAM" id="SSF46689">
    <property type="entry name" value="Homeodomain-like"/>
    <property type="match status" value="1"/>
</dbReference>
<evidence type="ECO:0000256" key="6">
    <source>
        <dbReference type="SAM" id="MobiDB-lite"/>
    </source>
</evidence>
<dbReference type="AlphaFoldDB" id="A0A9X1YIW8"/>
<evidence type="ECO:0000256" key="5">
    <source>
        <dbReference type="PROSITE-ProRule" id="PRU00335"/>
    </source>
</evidence>
<comment type="caution">
    <text evidence="8">The sequence shown here is derived from an EMBL/GenBank/DDBJ whole genome shotgun (WGS) entry which is preliminary data.</text>
</comment>
<reference evidence="8" key="1">
    <citation type="submission" date="2021-11" db="EMBL/GenBank/DDBJ databases">
        <title>BS-T2-15 a new species belonging to the Comamonadaceae family isolated from the soil of a French oak forest.</title>
        <authorList>
            <person name="Mieszkin S."/>
            <person name="Alain K."/>
        </authorList>
    </citation>
    <scope>NUCLEOTIDE SEQUENCE</scope>
    <source>
        <strain evidence="8">BS-T2-15</strain>
    </source>
</reference>
<keyword evidence="1" id="KW-0678">Repressor</keyword>
<dbReference type="EMBL" id="JAJLJH010000002">
    <property type="protein sequence ID" value="MCK9686250.1"/>
    <property type="molecule type" value="Genomic_DNA"/>
</dbReference>
<sequence>MPRVSRAEAESHREQITEASSRLFRERGIKGVSVADLMGAAGLTHGGFYGHFESKDALAGVAVARAFEQSAERWNKRIASKPDDASRRALLVDKFLTPQSLKDVAMGCPSVSLATDVAREPAGAPIRAAYLDGLESLVQILASVEDGADASASRSAALADFATLAGAMMLARATEGAPLAAEILAAARARLTPEPAPAPAPARAGARDKTKEA</sequence>
<feature type="domain" description="HTH tetR-type" evidence="7">
    <location>
        <begin position="10"/>
        <end position="70"/>
    </location>
</feature>
<evidence type="ECO:0000256" key="1">
    <source>
        <dbReference type="ARBA" id="ARBA00022491"/>
    </source>
</evidence>
<feature type="region of interest" description="Disordered" evidence="6">
    <location>
        <begin position="192"/>
        <end position="213"/>
    </location>
</feature>
<accession>A0A9X1YIW8</accession>
<keyword evidence="3 5" id="KW-0238">DNA-binding</keyword>
<dbReference type="PRINTS" id="PR00455">
    <property type="entry name" value="HTHTETR"/>
</dbReference>
<evidence type="ECO:0000259" key="7">
    <source>
        <dbReference type="PROSITE" id="PS50977"/>
    </source>
</evidence>
<dbReference type="InterPro" id="IPR001647">
    <property type="entry name" value="HTH_TetR"/>
</dbReference>
<keyword evidence="4" id="KW-0804">Transcription</keyword>
<dbReference type="InterPro" id="IPR036271">
    <property type="entry name" value="Tet_transcr_reg_TetR-rel_C_sf"/>
</dbReference>
<keyword evidence="9" id="KW-1185">Reference proteome</keyword>
<proteinExistence type="predicted"/>